<organism evidence="15 16">
    <name type="scientific">Alicyclobacillus tolerans</name>
    <dbReference type="NCBI Taxonomy" id="90970"/>
    <lineage>
        <taxon>Bacteria</taxon>
        <taxon>Bacillati</taxon>
        <taxon>Bacillota</taxon>
        <taxon>Bacilli</taxon>
        <taxon>Bacillales</taxon>
        <taxon>Alicyclobacillaceae</taxon>
        <taxon>Alicyclobacillus</taxon>
    </lineage>
</organism>
<comment type="catalytic activity">
    <reaction evidence="1">
        <text>ATP + protein L-histidine = ADP + protein N-phospho-L-histidine.</text>
        <dbReference type="EC" id="2.7.13.3"/>
    </reaction>
</comment>
<keyword evidence="12 13" id="KW-0472">Membrane</keyword>
<evidence type="ECO:0000256" key="4">
    <source>
        <dbReference type="ARBA" id="ARBA00022553"/>
    </source>
</evidence>
<dbReference type="InterPro" id="IPR050428">
    <property type="entry name" value="TCS_sensor_his_kinase"/>
</dbReference>
<dbReference type="Pfam" id="PF02518">
    <property type="entry name" value="HATPase_c"/>
    <property type="match status" value="1"/>
</dbReference>
<dbReference type="SMART" id="SM00388">
    <property type="entry name" value="HisKA"/>
    <property type="match status" value="1"/>
</dbReference>
<dbReference type="PROSITE" id="PS50109">
    <property type="entry name" value="HIS_KIN"/>
    <property type="match status" value="1"/>
</dbReference>
<dbReference type="PANTHER" id="PTHR45436">
    <property type="entry name" value="SENSOR HISTIDINE KINASE YKOH"/>
    <property type="match status" value="1"/>
</dbReference>
<dbReference type="Proteomes" id="UP001229209">
    <property type="component" value="Unassembled WGS sequence"/>
</dbReference>
<dbReference type="EMBL" id="JAURUO010000010">
    <property type="protein sequence ID" value="MDP9729081.1"/>
    <property type="molecule type" value="Genomic_DNA"/>
</dbReference>
<dbReference type="PRINTS" id="PR00344">
    <property type="entry name" value="BCTRLSENSOR"/>
</dbReference>
<evidence type="ECO:0000256" key="13">
    <source>
        <dbReference type="SAM" id="Phobius"/>
    </source>
</evidence>
<evidence type="ECO:0000256" key="11">
    <source>
        <dbReference type="ARBA" id="ARBA00023012"/>
    </source>
</evidence>
<keyword evidence="9" id="KW-0067">ATP-binding</keyword>
<dbReference type="SMART" id="SM00387">
    <property type="entry name" value="HATPase_c"/>
    <property type="match status" value="1"/>
</dbReference>
<dbReference type="GO" id="GO:0016301">
    <property type="term" value="F:kinase activity"/>
    <property type="evidence" value="ECO:0007669"/>
    <property type="project" value="UniProtKB-KW"/>
</dbReference>
<evidence type="ECO:0000256" key="6">
    <source>
        <dbReference type="ARBA" id="ARBA00022692"/>
    </source>
</evidence>
<dbReference type="InterPro" id="IPR003594">
    <property type="entry name" value="HATPase_dom"/>
</dbReference>
<dbReference type="InterPro" id="IPR004358">
    <property type="entry name" value="Sig_transdc_His_kin-like_C"/>
</dbReference>
<dbReference type="SUPFAM" id="SSF47384">
    <property type="entry name" value="Homodimeric domain of signal transducing histidine kinase"/>
    <property type="match status" value="1"/>
</dbReference>
<dbReference type="InterPro" id="IPR036097">
    <property type="entry name" value="HisK_dim/P_sf"/>
</dbReference>
<evidence type="ECO:0000256" key="7">
    <source>
        <dbReference type="ARBA" id="ARBA00022741"/>
    </source>
</evidence>
<dbReference type="Gene3D" id="3.30.565.10">
    <property type="entry name" value="Histidine kinase-like ATPase, C-terminal domain"/>
    <property type="match status" value="1"/>
</dbReference>
<gene>
    <name evidence="15" type="ORF">J2S04_002044</name>
</gene>
<dbReference type="InterPro" id="IPR036890">
    <property type="entry name" value="HATPase_C_sf"/>
</dbReference>
<sequence length="499" mass="56475">MSLRSRLLWLTILWFALVMLVFTITFSVFVRQSNFSDYERELTLEVNNVWHAAELNPSDTLMNNNWEDYALFTRSAIAFFNSQGQITSLDETNDFPDNVWNQVESKLSQALLASRLSLKKSIVRLPDITYVENGQLKSMMALARPIVYPTQELGSVVVVGPTEQIYSKVSSVMHTLFWIDAVSLLIFAAGLYALLQRGLRSLVQLIDGIRTVEWLRSNRVPVPEGPQEIVSVATSINHLLDKVERGVEEQRRFIADASHELRTPLAIVAGHANILRRWGHTNESVWEPAVHHIVTEVDRLQNLVDRLLLLSRLENHQEPVESMMNTEDITSLLQQMADDARLLRPDLRVFEQIHLQAGLAIRMDRNDLRQILVILVDNAMRHTKSGGQIVLAANREASRLRVSVQDSGEGIPADDLPHVFERFYRAKEGRDRNSGGAGLGLSIARQLVELYQGQIYINSRLGEGTTVHLLFPLLLEKGTSQSNKFRLKSGNLSNSPMEE</sequence>
<keyword evidence="4" id="KW-0597">Phosphoprotein</keyword>
<proteinExistence type="predicted"/>
<keyword evidence="7" id="KW-0547">Nucleotide-binding</keyword>
<keyword evidence="5" id="KW-0808">Transferase</keyword>
<dbReference type="CDD" id="cd00075">
    <property type="entry name" value="HATPase"/>
    <property type="match status" value="1"/>
</dbReference>
<dbReference type="Gene3D" id="1.10.287.130">
    <property type="match status" value="1"/>
</dbReference>
<evidence type="ECO:0000259" key="14">
    <source>
        <dbReference type="PROSITE" id="PS50109"/>
    </source>
</evidence>
<comment type="caution">
    <text evidence="15">The sequence shown here is derived from an EMBL/GenBank/DDBJ whole genome shotgun (WGS) entry which is preliminary data.</text>
</comment>
<keyword evidence="10 13" id="KW-1133">Transmembrane helix</keyword>
<reference evidence="15 16" key="1">
    <citation type="submission" date="2023-07" db="EMBL/GenBank/DDBJ databases">
        <title>Genomic Encyclopedia of Type Strains, Phase IV (KMG-IV): sequencing the most valuable type-strain genomes for metagenomic binning, comparative biology and taxonomic classification.</title>
        <authorList>
            <person name="Goeker M."/>
        </authorList>
    </citation>
    <scope>NUCLEOTIDE SEQUENCE [LARGE SCALE GENOMIC DNA]</scope>
    <source>
        <strain evidence="15 16">DSM 25924</strain>
    </source>
</reference>
<evidence type="ECO:0000256" key="1">
    <source>
        <dbReference type="ARBA" id="ARBA00000085"/>
    </source>
</evidence>
<evidence type="ECO:0000256" key="3">
    <source>
        <dbReference type="ARBA" id="ARBA00012438"/>
    </source>
</evidence>
<accession>A0ABT9LY46</accession>
<dbReference type="RefSeq" id="WP_306954784.1">
    <property type="nucleotide sequence ID" value="NZ_JAURUO010000010.1"/>
</dbReference>
<evidence type="ECO:0000256" key="5">
    <source>
        <dbReference type="ARBA" id="ARBA00022679"/>
    </source>
</evidence>
<evidence type="ECO:0000256" key="2">
    <source>
        <dbReference type="ARBA" id="ARBA00004370"/>
    </source>
</evidence>
<dbReference type="PANTHER" id="PTHR45436:SF5">
    <property type="entry name" value="SENSOR HISTIDINE KINASE TRCS"/>
    <property type="match status" value="1"/>
</dbReference>
<dbReference type="EC" id="2.7.13.3" evidence="3"/>
<evidence type="ECO:0000256" key="9">
    <source>
        <dbReference type="ARBA" id="ARBA00022840"/>
    </source>
</evidence>
<evidence type="ECO:0000256" key="10">
    <source>
        <dbReference type="ARBA" id="ARBA00022989"/>
    </source>
</evidence>
<comment type="subcellular location">
    <subcellularLocation>
        <location evidence="2">Membrane</location>
    </subcellularLocation>
</comment>
<dbReference type="CDD" id="cd00082">
    <property type="entry name" value="HisKA"/>
    <property type="match status" value="1"/>
</dbReference>
<keyword evidence="8 15" id="KW-0418">Kinase</keyword>
<dbReference type="SUPFAM" id="SSF55874">
    <property type="entry name" value="ATPase domain of HSP90 chaperone/DNA topoisomerase II/histidine kinase"/>
    <property type="match status" value="1"/>
</dbReference>
<feature type="transmembrane region" description="Helical" evidence="13">
    <location>
        <begin position="7"/>
        <end position="30"/>
    </location>
</feature>
<feature type="domain" description="Histidine kinase" evidence="14">
    <location>
        <begin position="256"/>
        <end position="475"/>
    </location>
</feature>
<name>A0ABT9LY46_9BACL</name>
<evidence type="ECO:0000256" key="8">
    <source>
        <dbReference type="ARBA" id="ARBA00022777"/>
    </source>
</evidence>
<keyword evidence="11" id="KW-0902">Two-component regulatory system</keyword>
<dbReference type="InterPro" id="IPR005467">
    <property type="entry name" value="His_kinase_dom"/>
</dbReference>
<dbReference type="InterPro" id="IPR003661">
    <property type="entry name" value="HisK_dim/P_dom"/>
</dbReference>
<protein>
    <recommendedName>
        <fullName evidence="3">histidine kinase</fullName>
        <ecNumber evidence="3">2.7.13.3</ecNumber>
    </recommendedName>
</protein>
<evidence type="ECO:0000256" key="12">
    <source>
        <dbReference type="ARBA" id="ARBA00023136"/>
    </source>
</evidence>
<evidence type="ECO:0000313" key="16">
    <source>
        <dbReference type="Proteomes" id="UP001229209"/>
    </source>
</evidence>
<dbReference type="Pfam" id="PF00512">
    <property type="entry name" value="HisKA"/>
    <property type="match status" value="1"/>
</dbReference>
<keyword evidence="6 13" id="KW-0812">Transmembrane</keyword>
<evidence type="ECO:0000313" key="15">
    <source>
        <dbReference type="EMBL" id="MDP9729081.1"/>
    </source>
</evidence>
<keyword evidence="16" id="KW-1185">Reference proteome</keyword>